<dbReference type="PANTHER" id="PTHR33112:SF16">
    <property type="entry name" value="HETEROKARYON INCOMPATIBILITY DOMAIN-CONTAINING PROTEIN"/>
    <property type="match status" value="1"/>
</dbReference>
<organism evidence="1 2">
    <name type="scientific">Rhypophila decipiens</name>
    <dbReference type="NCBI Taxonomy" id="261697"/>
    <lineage>
        <taxon>Eukaryota</taxon>
        <taxon>Fungi</taxon>
        <taxon>Dikarya</taxon>
        <taxon>Ascomycota</taxon>
        <taxon>Pezizomycotina</taxon>
        <taxon>Sordariomycetes</taxon>
        <taxon>Sordariomycetidae</taxon>
        <taxon>Sordariales</taxon>
        <taxon>Naviculisporaceae</taxon>
        <taxon>Rhypophila</taxon>
    </lineage>
</organism>
<dbReference type="Proteomes" id="UP001301769">
    <property type="component" value="Unassembled WGS sequence"/>
</dbReference>
<accession>A0AAN6Y4T0</accession>
<dbReference type="PANTHER" id="PTHR33112">
    <property type="entry name" value="DOMAIN PROTEIN, PUTATIVE-RELATED"/>
    <property type="match status" value="1"/>
</dbReference>
<proteinExistence type="predicted"/>
<evidence type="ECO:0000313" key="2">
    <source>
        <dbReference type="Proteomes" id="UP001301769"/>
    </source>
</evidence>
<gene>
    <name evidence="1" type="ORF">QBC37DRAFT_401418</name>
</gene>
<evidence type="ECO:0000313" key="1">
    <source>
        <dbReference type="EMBL" id="KAK4212534.1"/>
    </source>
</evidence>
<comment type="caution">
    <text evidence="1">The sequence shown here is derived from an EMBL/GenBank/DDBJ whole genome shotgun (WGS) entry which is preliminary data.</text>
</comment>
<protein>
    <submittedName>
        <fullName evidence="1">Uncharacterized protein</fullName>
    </submittedName>
</protein>
<reference evidence="1" key="1">
    <citation type="journal article" date="2023" name="Mol. Phylogenet. Evol.">
        <title>Genome-scale phylogeny and comparative genomics of the fungal order Sordariales.</title>
        <authorList>
            <person name="Hensen N."/>
            <person name="Bonometti L."/>
            <person name="Westerberg I."/>
            <person name="Brannstrom I.O."/>
            <person name="Guillou S."/>
            <person name="Cros-Aarteil S."/>
            <person name="Calhoun S."/>
            <person name="Haridas S."/>
            <person name="Kuo A."/>
            <person name="Mondo S."/>
            <person name="Pangilinan J."/>
            <person name="Riley R."/>
            <person name="LaButti K."/>
            <person name="Andreopoulos B."/>
            <person name="Lipzen A."/>
            <person name="Chen C."/>
            <person name="Yan M."/>
            <person name="Daum C."/>
            <person name="Ng V."/>
            <person name="Clum A."/>
            <person name="Steindorff A."/>
            <person name="Ohm R.A."/>
            <person name="Martin F."/>
            <person name="Silar P."/>
            <person name="Natvig D.O."/>
            <person name="Lalanne C."/>
            <person name="Gautier V."/>
            <person name="Ament-Velasquez S.L."/>
            <person name="Kruys A."/>
            <person name="Hutchinson M.I."/>
            <person name="Powell A.J."/>
            <person name="Barry K."/>
            <person name="Miller A.N."/>
            <person name="Grigoriev I.V."/>
            <person name="Debuchy R."/>
            <person name="Gladieux P."/>
            <person name="Hiltunen Thoren M."/>
            <person name="Johannesson H."/>
        </authorList>
    </citation>
    <scope>NUCLEOTIDE SEQUENCE</scope>
    <source>
        <strain evidence="1">PSN293</strain>
    </source>
</reference>
<keyword evidence="2" id="KW-1185">Reference proteome</keyword>
<name>A0AAN6Y4T0_9PEZI</name>
<reference evidence="1" key="2">
    <citation type="submission" date="2023-05" db="EMBL/GenBank/DDBJ databases">
        <authorList>
            <consortium name="Lawrence Berkeley National Laboratory"/>
            <person name="Steindorff A."/>
            <person name="Hensen N."/>
            <person name="Bonometti L."/>
            <person name="Westerberg I."/>
            <person name="Brannstrom I.O."/>
            <person name="Guillou S."/>
            <person name="Cros-Aarteil S."/>
            <person name="Calhoun S."/>
            <person name="Haridas S."/>
            <person name="Kuo A."/>
            <person name="Mondo S."/>
            <person name="Pangilinan J."/>
            <person name="Riley R."/>
            <person name="Labutti K."/>
            <person name="Andreopoulos B."/>
            <person name="Lipzen A."/>
            <person name="Chen C."/>
            <person name="Yanf M."/>
            <person name="Daum C."/>
            <person name="Ng V."/>
            <person name="Clum A."/>
            <person name="Ohm R."/>
            <person name="Martin F."/>
            <person name="Silar P."/>
            <person name="Natvig D."/>
            <person name="Lalanne C."/>
            <person name="Gautier V."/>
            <person name="Ament-Velasquez S.L."/>
            <person name="Kruys A."/>
            <person name="Hutchinson M.I."/>
            <person name="Powell A.J."/>
            <person name="Barry K."/>
            <person name="Miller A.N."/>
            <person name="Grigoriev I.V."/>
            <person name="Debuchy R."/>
            <person name="Gladieux P."/>
            <person name="Thoren M.H."/>
            <person name="Johannesson H."/>
        </authorList>
    </citation>
    <scope>NUCLEOTIDE SEQUENCE</scope>
    <source>
        <strain evidence="1">PSN293</strain>
    </source>
</reference>
<dbReference type="EMBL" id="MU858125">
    <property type="protein sequence ID" value="KAK4212534.1"/>
    <property type="molecule type" value="Genomic_DNA"/>
</dbReference>
<sequence>MDYLEKTVQVLSAPNTSPQPESLTNFVRRLDSEECYYFLKSMWCDCTNISPPASPSAKAGPQTSRNHFGRRMKIWYKWVAEFSRRSLSKPTDKLPAIAGLAAKLLAVLGWTYAAGLWTRDLHTGLIWSAVIPKSLVRHKTPLRAPSWSWASVDGDVQYPLWSRSSRRNPGYDWPTQVNEGEDLQILDVVVDEHFPGRFGTVSRGRLEAVATMYALATVPWLDGSRFGFRYSSRHLHITLDEPLAGHLESGDSSGTSNPQPSSYWIARVCSKSCYWSPSGWDDESSWSEGLDDGEDFDFYLALKQNDAAAEEDSPSFSRIGIVRQEKSNDWEITLSGGILKRVTIL</sequence>
<dbReference type="AlphaFoldDB" id="A0AAN6Y4T0"/>